<dbReference type="FunFam" id="1.10.510.10:FF:000590">
    <property type="entry name" value="PR5-like receptor kinase"/>
    <property type="match status" value="1"/>
</dbReference>
<dbReference type="GO" id="GO:0016020">
    <property type="term" value="C:membrane"/>
    <property type="evidence" value="ECO:0007669"/>
    <property type="project" value="UniProtKB-SubCell"/>
</dbReference>
<keyword evidence="17" id="KW-1185">Reference proteome</keyword>
<proteinExistence type="predicted"/>
<evidence type="ECO:0000256" key="2">
    <source>
        <dbReference type="ARBA" id="ARBA00022527"/>
    </source>
</evidence>
<dbReference type="InterPro" id="IPR045874">
    <property type="entry name" value="LRK10/LRL21-25-like"/>
</dbReference>
<dbReference type="FunFam" id="3.30.200.20:FF:000178">
    <property type="entry name" value="serine/threonine-protein kinase PBS1-like"/>
    <property type="match status" value="1"/>
</dbReference>
<gene>
    <name evidence="16" type="ORF">D0Y65_053850</name>
</gene>
<dbReference type="SUPFAM" id="SSF56112">
    <property type="entry name" value="Protein kinase-like (PK-like)"/>
    <property type="match status" value="1"/>
</dbReference>
<dbReference type="GO" id="GO:0004674">
    <property type="term" value="F:protein serine/threonine kinase activity"/>
    <property type="evidence" value="ECO:0007669"/>
    <property type="project" value="UniProtKB-KW"/>
</dbReference>
<evidence type="ECO:0000256" key="8">
    <source>
        <dbReference type="ARBA" id="ARBA00022840"/>
    </source>
</evidence>
<dbReference type="PANTHER" id="PTHR27009">
    <property type="entry name" value="RUST RESISTANCE KINASE LR10-RELATED"/>
    <property type="match status" value="1"/>
</dbReference>
<protein>
    <submittedName>
        <fullName evidence="16">Rust resistance kinase Lr10</fullName>
    </submittedName>
</protein>
<dbReference type="Gene3D" id="1.10.510.10">
    <property type="entry name" value="Transferase(Phosphotransferase) domain 1"/>
    <property type="match status" value="1"/>
</dbReference>
<organism evidence="16 17">
    <name type="scientific">Glycine soja</name>
    <name type="common">Wild soybean</name>
    <dbReference type="NCBI Taxonomy" id="3848"/>
    <lineage>
        <taxon>Eukaryota</taxon>
        <taxon>Viridiplantae</taxon>
        <taxon>Streptophyta</taxon>
        <taxon>Embryophyta</taxon>
        <taxon>Tracheophyta</taxon>
        <taxon>Spermatophyta</taxon>
        <taxon>Magnoliopsida</taxon>
        <taxon>eudicotyledons</taxon>
        <taxon>Gunneridae</taxon>
        <taxon>Pentapetalae</taxon>
        <taxon>rosids</taxon>
        <taxon>fabids</taxon>
        <taxon>Fabales</taxon>
        <taxon>Fabaceae</taxon>
        <taxon>Papilionoideae</taxon>
        <taxon>50 kb inversion clade</taxon>
        <taxon>NPAAA clade</taxon>
        <taxon>indigoferoid/millettioid clade</taxon>
        <taxon>Phaseoleae</taxon>
        <taxon>Glycine</taxon>
        <taxon>Glycine subgen. Soja</taxon>
    </lineage>
</organism>
<dbReference type="InterPro" id="IPR008271">
    <property type="entry name" value="Ser/Thr_kinase_AS"/>
</dbReference>
<evidence type="ECO:0000256" key="6">
    <source>
        <dbReference type="ARBA" id="ARBA00022741"/>
    </source>
</evidence>
<keyword evidence="10 13" id="KW-0472">Membrane</keyword>
<evidence type="ECO:0000256" key="5">
    <source>
        <dbReference type="ARBA" id="ARBA00022729"/>
    </source>
</evidence>
<dbReference type="EMBL" id="QZWG01000020">
    <property type="protein sequence ID" value="RZB43476.1"/>
    <property type="molecule type" value="Genomic_DNA"/>
</dbReference>
<dbReference type="AlphaFoldDB" id="A0A445F3X7"/>
<name>A0A445F3X7_GLYSO</name>
<evidence type="ECO:0000256" key="12">
    <source>
        <dbReference type="PROSITE-ProRule" id="PRU10141"/>
    </source>
</evidence>
<dbReference type="SMART" id="SM00220">
    <property type="entry name" value="S_TKc"/>
    <property type="match status" value="1"/>
</dbReference>
<keyword evidence="9 13" id="KW-1133">Transmembrane helix</keyword>
<sequence>MSSVYELVLLLLFCGLMPLVLAAGNQAECPPSFPCGYLDNISFPFTLTERPDCGLLPISNCDDLLKPKMIQLHKKGVSFQLVRVAQLFSSPTTPLTTFQFRDTNLYDLLQNESCEAFRNNYTLPFPHSFHFASFHLQYNTTLFRCNRSLHVSPPTSMHNYTKCADYDLYYNNTSYNNISRAADASLRACTKVLLPIKDAPDANNPFTFATADILTKVELTGECADCHYRRGGQCQLDSREIFFCATANSTFTIIGLVVVVALVAVVLLMVLACSFRKKIFCMENPTHRIIEGFLKEHGPLPTTRYSYSEVKKMTNSFRNKLGQGGFGSVYKGKLHDGQVVAVKILNKSEGNGEEFFNEVASISKTSHVNIVRLLGFCLDSSKQALIYEFMPNGSLDKFIYEEKNPPGVARQLDCKLLYDIAIGIARGLEYLHRGCNTRILHFDIKPHNILLDEDFSPKISDFGLAKLCPRKESVVSILGARGTAGYIAPEVFSRNFGAVSHKSDVYSYGIMVLEMVGMRYNSKAEVNCSSEIYFPHWIYTHLESDQELGLQNIRNESDDKMVRKMTIVGLWCIQTYPPTRPAISRVVEMLESEVELLQIPPKPTFSSSATPPAHFSRQLLIKLLKTLEQHRLNQNRLQFLASDNFLNFWMRVIILDLKIKSEVSIPLQILRALPLPLLQPSLWCFHHRRVLTTIVPPSTSKCEPIHHCRSVIIRLRLLGGCFLSIALQRRKFMLFLNHLI</sequence>
<keyword evidence="4 13" id="KW-0812">Transmembrane</keyword>
<evidence type="ECO:0000313" key="16">
    <source>
        <dbReference type="EMBL" id="RZB43476.1"/>
    </source>
</evidence>
<evidence type="ECO:0000256" key="14">
    <source>
        <dbReference type="SAM" id="SignalP"/>
    </source>
</evidence>
<comment type="subcellular location">
    <subcellularLocation>
        <location evidence="1">Membrane</location>
        <topology evidence="1">Single-pass type I membrane protein</topology>
    </subcellularLocation>
</comment>
<feature type="transmembrane region" description="Helical" evidence="13">
    <location>
        <begin position="251"/>
        <end position="272"/>
    </location>
</feature>
<feature type="domain" description="Protein kinase" evidence="15">
    <location>
        <begin position="315"/>
        <end position="597"/>
    </location>
</feature>
<keyword evidence="7 16" id="KW-0418">Kinase</keyword>
<dbReference type="Pfam" id="PF07714">
    <property type="entry name" value="PK_Tyr_Ser-Thr"/>
    <property type="match status" value="1"/>
</dbReference>
<evidence type="ECO:0000313" key="17">
    <source>
        <dbReference type="Proteomes" id="UP000289340"/>
    </source>
</evidence>
<evidence type="ECO:0000256" key="4">
    <source>
        <dbReference type="ARBA" id="ARBA00022692"/>
    </source>
</evidence>
<dbReference type="Proteomes" id="UP000289340">
    <property type="component" value="Chromosome 20"/>
</dbReference>
<dbReference type="InterPro" id="IPR011009">
    <property type="entry name" value="Kinase-like_dom_sf"/>
</dbReference>
<feature type="binding site" evidence="12">
    <location>
        <position position="343"/>
    </location>
    <ligand>
        <name>ATP</name>
        <dbReference type="ChEBI" id="CHEBI:30616"/>
    </ligand>
</feature>
<dbReference type="InterPro" id="IPR000719">
    <property type="entry name" value="Prot_kinase_dom"/>
</dbReference>
<keyword evidence="2" id="KW-0723">Serine/threonine-protein kinase</keyword>
<dbReference type="InterPro" id="IPR001245">
    <property type="entry name" value="Ser-Thr/Tyr_kinase_cat_dom"/>
</dbReference>
<dbReference type="PROSITE" id="PS00108">
    <property type="entry name" value="PROTEIN_KINASE_ST"/>
    <property type="match status" value="1"/>
</dbReference>
<evidence type="ECO:0000256" key="9">
    <source>
        <dbReference type="ARBA" id="ARBA00022989"/>
    </source>
</evidence>
<accession>A0A445F3X7</accession>
<evidence type="ECO:0000256" key="13">
    <source>
        <dbReference type="SAM" id="Phobius"/>
    </source>
</evidence>
<dbReference type="GO" id="GO:0005524">
    <property type="term" value="F:ATP binding"/>
    <property type="evidence" value="ECO:0007669"/>
    <property type="project" value="UniProtKB-UniRule"/>
</dbReference>
<keyword evidence="3" id="KW-0808">Transferase</keyword>
<evidence type="ECO:0000256" key="11">
    <source>
        <dbReference type="ARBA" id="ARBA00023180"/>
    </source>
</evidence>
<dbReference type="InterPro" id="IPR017441">
    <property type="entry name" value="Protein_kinase_ATP_BS"/>
</dbReference>
<evidence type="ECO:0000256" key="7">
    <source>
        <dbReference type="ARBA" id="ARBA00022777"/>
    </source>
</evidence>
<evidence type="ECO:0000259" key="15">
    <source>
        <dbReference type="PROSITE" id="PS50011"/>
    </source>
</evidence>
<keyword evidence="5 14" id="KW-0732">Signal</keyword>
<reference evidence="16 17" key="1">
    <citation type="submission" date="2018-09" db="EMBL/GenBank/DDBJ databases">
        <title>A high-quality reference genome of wild soybean provides a powerful tool to mine soybean genomes.</title>
        <authorList>
            <person name="Xie M."/>
            <person name="Chung C.Y.L."/>
            <person name="Li M.-W."/>
            <person name="Wong F.-L."/>
            <person name="Chan T.-F."/>
            <person name="Lam H.-M."/>
        </authorList>
    </citation>
    <scope>NUCLEOTIDE SEQUENCE [LARGE SCALE GENOMIC DNA]</scope>
    <source>
        <strain evidence="17">cv. W05</strain>
        <tissue evidence="16">Hypocotyl of etiolated seedlings</tissue>
    </source>
</reference>
<keyword evidence="6 12" id="KW-0547">Nucleotide-binding</keyword>
<comment type="caution">
    <text evidence="16">The sequence shown here is derived from an EMBL/GenBank/DDBJ whole genome shotgun (WGS) entry which is preliminary data.</text>
</comment>
<evidence type="ECO:0000256" key="10">
    <source>
        <dbReference type="ARBA" id="ARBA00023136"/>
    </source>
</evidence>
<feature type="signal peptide" evidence="14">
    <location>
        <begin position="1"/>
        <end position="22"/>
    </location>
</feature>
<dbReference type="PROSITE" id="PS50011">
    <property type="entry name" value="PROTEIN_KINASE_DOM"/>
    <property type="match status" value="1"/>
</dbReference>
<feature type="chain" id="PRO_5019086996" evidence="14">
    <location>
        <begin position="23"/>
        <end position="740"/>
    </location>
</feature>
<evidence type="ECO:0000256" key="3">
    <source>
        <dbReference type="ARBA" id="ARBA00022679"/>
    </source>
</evidence>
<evidence type="ECO:0000256" key="1">
    <source>
        <dbReference type="ARBA" id="ARBA00004479"/>
    </source>
</evidence>
<dbReference type="Gene3D" id="3.30.200.20">
    <property type="entry name" value="Phosphorylase Kinase, domain 1"/>
    <property type="match status" value="1"/>
</dbReference>
<keyword evidence="11" id="KW-0325">Glycoprotein</keyword>
<dbReference type="PROSITE" id="PS00107">
    <property type="entry name" value="PROTEIN_KINASE_ATP"/>
    <property type="match status" value="1"/>
</dbReference>
<keyword evidence="8 12" id="KW-0067">ATP-binding</keyword>